<protein>
    <submittedName>
        <fullName evidence="1">Uncharacterized protein</fullName>
    </submittedName>
</protein>
<dbReference type="KEGG" id="pbm:CL52_10150"/>
<reference evidence="1 3" key="3">
    <citation type="journal article" name="Genome Announc.">
        <title>Complete Genome Sequence of Pseudomonas balearica DSM 6083T.</title>
        <authorList>
            <person name="Bennasar-Figueras A."/>
            <person name="Salva-Serra F."/>
            <person name="Jaen-Luchoro D."/>
            <person name="Segui C."/>
            <person name="Aliaga F."/>
            <person name="Busquets A."/>
            <person name="Gomila M."/>
            <person name="Moore E.R."/>
            <person name="Lalucat J."/>
        </authorList>
    </citation>
    <scope>NUCLEOTIDE SEQUENCE [LARGE SCALE GENOMIC DNA]</scope>
    <source>
        <strain evidence="3">DSM 6083</strain>
        <strain evidence="1">DSM6083</strain>
    </source>
</reference>
<dbReference type="Proteomes" id="UP000182276">
    <property type="component" value="Unassembled WGS sequence"/>
</dbReference>
<dbReference type="EMBL" id="FNHO01000003">
    <property type="protein sequence ID" value="SDM28535.1"/>
    <property type="molecule type" value="Genomic_DNA"/>
</dbReference>
<reference evidence="2 4" key="2">
    <citation type="submission" date="2016-10" db="EMBL/GenBank/DDBJ databases">
        <authorList>
            <person name="Varghese N."/>
            <person name="Submissions S."/>
        </authorList>
    </citation>
    <scope>NUCLEOTIDE SEQUENCE [LARGE SCALE GENOMIC DNA]</scope>
    <source>
        <strain evidence="2 4">DSM 6083</strain>
    </source>
</reference>
<evidence type="ECO:0000313" key="1">
    <source>
        <dbReference type="EMBL" id="AJE17377.1"/>
    </source>
</evidence>
<organism evidence="1 3">
    <name type="scientific">Stutzerimonas balearica DSM 6083</name>
    <dbReference type="NCBI Taxonomy" id="1123016"/>
    <lineage>
        <taxon>Bacteria</taxon>
        <taxon>Pseudomonadati</taxon>
        <taxon>Pseudomonadota</taxon>
        <taxon>Gammaproteobacteria</taxon>
        <taxon>Pseudomonadales</taxon>
        <taxon>Pseudomonadaceae</taxon>
        <taxon>Stutzerimonas</taxon>
    </lineage>
</organism>
<sequence>MNAGKRLAVGLLGLQLALLLVGVALALSLRLPGGESGRYLSELMAFSKSGEPRARLFREWRKTGPRLFDACLDESGQPIDTVSGALKVRTERYISYEVVAVTHTAAANRCSYMASGYSEGFGLYEGEVVQLRLLAAPENHLCLYHYEGDLVRCYSRR</sequence>
<evidence type="ECO:0000313" key="3">
    <source>
        <dbReference type="Proteomes" id="UP000031271"/>
    </source>
</evidence>
<dbReference type="Proteomes" id="UP000031271">
    <property type="component" value="Chromosome"/>
</dbReference>
<dbReference type="RefSeq" id="WP_043220286.1">
    <property type="nucleotide sequence ID" value="NZ_CP007511.1"/>
</dbReference>
<dbReference type="EMBL" id="CP007511">
    <property type="protein sequence ID" value="AJE17377.1"/>
    <property type="molecule type" value="Genomic_DNA"/>
</dbReference>
<keyword evidence="4" id="KW-1185">Reference proteome</keyword>
<reference evidence="3" key="1">
    <citation type="submission" date="2014-03" db="EMBL/GenBank/DDBJ databases">
        <title>Complete genome of Pseudomonas balearica DSM 6083T, a sewage water isolate from an enrichment with 2-methylnaphthalene.</title>
        <authorList>
            <person name="Salva-Serra F."/>
            <person name="Jaen-Luchoro D."/>
            <person name="Busquets A."/>
            <person name="Pena A."/>
            <person name="Gomila M."/>
            <person name="Bosch R."/>
            <person name="Nogales B."/>
            <person name="Garcia-Valdes E."/>
            <person name="Lalucat J."/>
            <person name="Bennasar A."/>
        </authorList>
    </citation>
    <scope>NUCLEOTIDE SEQUENCE [LARGE SCALE GENOMIC DNA]</scope>
    <source>
        <strain evidence="3">DSM 6083</strain>
    </source>
</reference>
<proteinExistence type="predicted"/>
<gene>
    <name evidence="1" type="ORF">CL52_10150</name>
    <name evidence="2" type="ORF">SAMN05660875_103460</name>
</gene>
<accession>A0A8D4C3S4</accession>
<name>A0A8D4C3S4_9GAMM</name>
<evidence type="ECO:0000313" key="4">
    <source>
        <dbReference type="Proteomes" id="UP000182276"/>
    </source>
</evidence>
<dbReference type="AlphaFoldDB" id="A0A8D4C3S4"/>
<evidence type="ECO:0000313" key="2">
    <source>
        <dbReference type="EMBL" id="SDM28535.1"/>
    </source>
</evidence>
<dbReference type="GeneID" id="77260276"/>